<comment type="caution">
    <text evidence="1">The sequence shown here is derived from an EMBL/GenBank/DDBJ whole genome shotgun (WGS) entry which is preliminary data.</text>
</comment>
<dbReference type="GeneID" id="95753131"/>
<reference evidence="1 2" key="1">
    <citation type="submission" date="2018-03" db="EMBL/GenBank/DDBJ databases">
        <title>Brevisbacillus phylogenomics.</title>
        <authorList>
            <person name="Dunlap C."/>
        </authorList>
    </citation>
    <scope>NUCLEOTIDE SEQUENCE [LARGE SCALE GENOMIC DNA]</scope>
    <source>
        <strain evidence="1 2">NRRL B-41110</strain>
    </source>
</reference>
<evidence type="ECO:0000313" key="2">
    <source>
        <dbReference type="Proteomes" id="UP000241645"/>
    </source>
</evidence>
<evidence type="ECO:0000313" key="1">
    <source>
        <dbReference type="EMBL" id="PSK06322.1"/>
    </source>
</evidence>
<dbReference type="RefSeq" id="WP_106835882.1">
    <property type="nucleotide sequence ID" value="NZ_JARMEW010000063.1"/>
</dbReference>
<proteinExistence type="predicted"/>
<dbReference type="Proteomes" id="UP000241645">
    <property type="component" value="Unassembled WGS sequence"/>
</dbReference>
<gene>
    <name evidence="1" type="ORF">C7R92_23845</name>
</gene>
<accession>A0ABX5FJJ8</accession>
<keyword evidence="2" id="KW-1185">Reference proteome</keyword>
<sequence>MIQTVRSGNDIRKVRFEIAARFSQLGITDEREMTAYIARNTKVRGDKRPILTDLQALLQVMDSQLNVQQIKKIKQTQEYSYQRVCV</sequence>
<organism evidence="1 2">
    <name type="scientific">Brevibacillus porteri</name>
    <dbReference type="NCBI Taxonomy" id="2126350"/>
    <lineage>
        <taxon>Bacteria</taxon>
        <taxon>Bacillati</taxon>
        <taxon>Bacillota</taxon>
        <taxon>Bacilli</taxon>
        <taxon>Bacillales</taxon>
        <taxon>Paenibacillaceae</taxon>
        <taxon>Brevibacillus</taxon>
    </lineage>
</organism>
<name>A0ABX5FJJ8_9BACL</name>
<protein>
    <submittedName>
        <fullName evidence="1">Uncharacterized protein</fullName>
    </submittedName>
</protein>
<dbReference type="EMBL" id="PXZO01000051">
    <property type="protein sequence ID" value="PSK06322.1"/>
    <property type="molecule type" value="Genomic_DNA"/>
</dbReference>